<name>W2R7P7_PHYN3</name>
<dbReference type="AlphaFoldDB" id="W2R7P7"/>
<dbReference type="EMBL" id="KI669564">
    <property type="protein sequence ID" value="ETN20729.1"/>
    <property type="molecule type" value="Genomic_DNA"/>
</dbReference>
<protein>
    <submittedName>
        <fullName evidence="2">Uncharacterized protein</fullName>
    </submittedName>
</protein>
<evidence type="ECO:0000313" key="3">
    <source>
        <dbReference type="Proteomes" id="UP000018817"/>
    </source>
</evidence>
<feature type="compositionally biased region" description="Low complexity" evidence="1">
    <location>
        <begin position="91"/>
        <end position="102"/>
    </location>
</feature>
<proteinExistence type="predicted"/>
<feature type="region of interest" description="Disordered" evidence="1">
    <location>
        <begin position="66"/>
        <end position="102"/>
    </location>
</feature>
<dbReference type="RefSeq" id="XP_008894600.1">
    <property type="nucleotide sequence ID" value="XM_008896352.1"/>
</dbReference>
<organism evidence="2 3">
    <name type="scientific">Phytophthora nicotianae (strain INRA-310)</name>
    <name type="common">Phytophthora parasitica</name>
    <dbReference type="NCBI Taxonomy" id="761204"/>
    <lineage>
        <taxon>Eukaryota</taxon>
        <taxon>Sar</taxon>
        <taxon>Stramenopiles</taxon>
        <taxon>Oomycota</taxon>
        <taxon>Peronosporomycetes</taxon>
        <taxon>Peronosporales</taxon>
        <taxon>Peronosporaceae</taxon>
        <taxon>Phytophthora</taxon>
    </lineage>
</organism>
<dbReference type="GeneID" id="20173818"/>
<evidence type="ECO:0000313" key="2">
    <source>
        <dbReference type="EMBL" id="ETN20729.1"/>
    </source>
</evidence>
<gene>
    <name evidence="2" type="ORF">PPTG_03665</name>
</gene>
<reference evidence="3" key="1">
    <citation type="submission" date="2011-12" db="EMBL/GenBank/DDBJ databases">
        <authorList>
            <consortium name="The Broad Institute Genome Sequencing Platform"/>
            <person name="Russ C."/>
            <person name="Tyler B."/>
            <person name="Panabieres F."/>
            <person name="Shan W."/>
            <person name="Tripathy S."/>
            <person name="Grunwald N."/>
            <person name="Machado M."/>
            <person name="Young S.K."/>
            <person name="Zeng Q."/>
            <person name="Gargeya S."/>
            <person name="Fitzgerald M."/>
            <person name="Haas B."/>
            <person name="Abouelleil A."/>
            <person name="Alvarado L."/>
            <person name="Arachchi H.M."/>
            <person name="Berlin A."/>
            <person name="Chapman S.B."/>
            <person name="Gearin G."/>
            <person name="Goldberg J."/>
            <person name="Griggs A."/>
            <person name="Gujja S."/>
            <person name="Hansen M."/>
            <person name="Heiman D."/>
            <person name="Howarth C."/>
            <person name="Larimer J."/>
            <person name="Lui A."/>
            <person name="MacDonald P.J.P."/>
            <person name="McCowen C."/>
            <person name="Montmayeur A."/>
            <person name="Murphy C."/>
            <person name="Neiman D."/>
            <person name="Pearson M."/>
            <person name="Priest M."/>
            <person name="Roberts A."/>
            <person name="Saif S."/>
            <person name="Shea T."/>
            <person name="Sisk P."/>
            <person name="Stolte C."/>
            <person name="Sykes S."/>
            <person name="Wortman J."/>
            <person name="Nusbaum C."/>
            <person name="Birren B."/>
        </authorList>
    </citation>
    <scope>NUCLEOTIDE SEQUENCE [LARGE SCALE GENOMIC DNA]</scope>
    <source>
        <strain evidence="3">INRA-310</strain>
    </source>
</reference>
<sequence length="138" mass="14973">MAVTSSGLPPKLLMYFCTHSKACCESQTHRLASPPSCWYATKTKSVDRSKRPSGVFCDLEPPVKPPPYVHTSTGRLRPTASAGAHTSRYRQSSSDEQSTSASARFVPVLVSVSTPGHSGAANRRSPVGTLANRMFWYL</sequence>
<dbReference type="Proteomes" id="UP000018817">
    <property type="component" value="Unassembled WGS sequence"/>
</dbReference>
<accession>W2R7P7</accession>
<evidence type="ECO:0000256" key="1">
    <source>
        <dbReference type="SAM" id="MobiDB-lite"/>
    </source>
</evidence>
<dbReference type="VEuPathDB" id="FungiDB:PPTG_03665"/>
<reference evidence="2 3" key="2">
    <citation type="submission" date="2013-11" db="EMBL/GenBank/DDBJ databases">
        <title>The Genome Sequence of Phytophthora parasitica INRA-310.</title>
        <authorList>
            <consortium name="The Broad Institute Genomics Platform"/>
            <person name="Russ C."/>
            <person name="Tyler B."/>
            <person name="Panabieres F."/>
            <person name="Shan W."/>
            <person name="Tripathy S."/>
            <person name="Grunwald N."/>
            <person name="Machado M."/>
            <person name="Johnson C.S."/>
            <person name="Arredondo F."/>
            <person name="Hong C."/>
            <person name="Coffey M."/>
            <person name="Young S.K."/>
            <person name="Zeng Q."/>
            <person name="Gargeya S."/>
            <person name="Fitzgerald M."/>
            <person name="Abouelleil A."/>
            <person name="Alvarado L."/>
            <person name="Chapman S.B."/>
            <person name="Gainer-Dewar J."/>
            <person name="Goldberg J."/>
            <person name="Griggs A."/>
            <person name="Gujja S."/>
            <person name="Hansen M."/>
            <person name="Howarth C."/>
            <person name="Imamovic A."/>
            <person name="Ireland A."/>
            <person name="Larimer J."/>
            <person name="McCowan C."/>
            <person name="Murphy C."/>
            <person name="Pearson M."/>
            <person name="Poon T.W."/>
            <person name="Priest M."/>
            <person name="Roberts A."/>
            <person name="Saif S."/>
            <person name="Shea T."/>
            <person name="Sykes S."/>
            <person name="Wortman J."/>
            <person name="Nusbaum C."/>
            <person name="Birren B."/>
        </authorList>
    </citation>
    <scope>NUCLEOTIDE SEQUENCE [LARGE SCALE GENOMIC DNA]</scope>
    <source>
        <strain evidence="2 3">INRA-310</strain>
    </source>
</reference>